<proteinExistence type="predicted"/>
<feature type="compositionally biased region" description="Low complexity" evidence="2">
    <location>
        <begin position="253"/>
        <end position="266"/>
    </location>
</feature>
<feature type="non-terminal residue" evidence="3">
    <location>
        <position position="1"/>
    </location>
</feature>
<feature type="region of interest" description="Disordered" evidence="2">
    <location>
        <begin position="244"/>
        <end position="267"/>
    </location>
</feature>
<feature type="region of interest" description="Disordered" evidence="2">
    <location>
        <begin position="432"/>
        <end position="487"/>
    </location>
</feature>
<name>A0A9P8A332_MORAP</name>
<dbReference type="EMBL" id="JAIFTL010000100">
    <property type="protein sequence ID" value="KAG9323462.1"/>
    <property type="molecule type" value="Genomic_DNA"/>
</dbReference>
<evidence type="ECO:0000256" key="1">
    <source>
        <dbReference type="SAM" id="Coils"/>
    </source>
</evidence>
<feature type="compositionally biased region" description="Acidic residues" evidence="2">
    <location>
        <begin position="759"/>
        <end position="770"/>
    </location>
</feature>
<dbReference type="Proteomes" id="UP000717515">
    <property type="component" value="Unassembled WGS sequence"/>
</dbReference>
<feature type="region of interest" description="Disordered" evidence="2">
    <location>
        <begin position="661"/>
        <end position="698"/>
    </location>
</feature>
<feature type="compositionally biased region" description="Low complexity" evidence="2">
    <location>
        <begin position="666"/>
        <end position="677"/>
    </location>
</feature>
<dbReference type="AlphaFoldDB" id="A0A9P8A332"/>
<evidence type="ECO:0000256" key="2">
    <source>
        <dbReference type="SAM" id="MobiDB-lite"/>
    </source>
</evidence>
<keyword evidence="1" id="KW-0175">Coiled coil</keyword>
<evidence type="ECO:0000313" key="3">
    <source>
        <dbReference type="EMBL" id="KAG9323462.1"/>
    </source>
</evidence>
<accession>A0A9P8A332</accession>
<protein>
    <submittedName>
        <fullName evidence="3">Uncharacterized protein</fullName>
    </submittedName>
</protein>
<feature type="compositionally biased region" description="Acidic residues" evidence="2">
    <location>
        <begin position="465"/>
        <end position="487"/>
    </location>
</feature>
<feature type="compositionally biased region" description="Low complexity" evidence="2">
    <location>
        <begin position="787"/>
        <end position="806"/>
    </location>
</feature>
<comment type="caution">
    <text evidence="3">The sequence shown here is derived from an EMBL/GenBank/DDBJ whole genome shotgun (WGS) entry which is preliminary data.</text>
</comment>
<reference evidence="3" key="1">
    <citation type="submission" date="2021-07" db="EMBL/GenBank/DDBJ databases">
        <title>Draft genome of Mortierella alpina, strain LL118, isolated from an aspen leaf litter sample.</title>
        <authorList>
            <person name="Yang S."/>
            <person name="Vinatzer B.A."/>
        </authorList>
    </citation>
    <scope>NUCLEOTIDE SEQUENCE</scope>
    <source>
        <strain evidence="3">LL118</strain>
    </source>
</reference>
<sequence length="806" mass="90809">MTHSLADCPLRTFCCITTTHEPPFHILHLDHSALDLFLTPPAYHDDDPKLDRADQGAFSQERARLVDILLGRTIADILSPECTSYPHSICQQHPGEGAAVQSFVLVEQVLGDFNNNGSVRQGDQHTRRRLHGCIHTSVPYAPRPSSIAPVATRAWSPDRPHATQQQQNQVVPQLSVIDQGASASTARKVDEATVSLCRVYVLKDATDMVELAQEILQQQQTQRRERQQIQQQIRQRQQYHSLHLVPPFPSLPPSSSTSSSACSDRPAASLHSVTRHELYSSNDDAHWSGESLQGADAQLGEEQPAAKDDRALVLLLQVTRFGTVDHAFTLDHQSPDDSGQERRISILDLTNTSVTAFVHPDDIRTLCRGLDRICKSLHTLLRIRWRIQARTLFDLRYLNNHVQQETTVPAVDDQEVHSRWIEFQGEHFEEWVDPTAFPDKPSDLLMDQGYKDRHKDKDYDKVKDDDDDDDEEEEEEEEAEQTEEENEEIYAWVEVTGTLSNGQPLLAIRPLAAQERHELQEKTYKAPGSIVSPQPSSRTGYKQSHANCGFFNSNDGEDDPFLQESTEWKGKSKRMDLEEGIRMPRQLDVSSALTALTRISSQDSTKALEAWRQWIQVVHAGQAQFQDWCEYVLETTIDRLIDVSLRLALLGVDNPSADRFLEEQQSPSSSSTSSSSSFNKTKRIRSQSQGPEHIRKGQKKMSGIYRAGLYRAGQLLQGYPSLEGALRSFGNSWLGLKIRNRLEQKMEIDADQVVDWWEGENADAEKEPEESCVPHSTTLSSQISDGSSTRSPSSTSCSTMTEMEES</sequence>
<feature type="compositionally biased region" description="Basic and acidic residues" evidence="2">
    <location>
        <begin position="449"/>
        <end position="464"/>
    </location>
</feature>
<organism evidence="3 4">
    <name type="scientific">Mortierella alpina</name>
    <name type="common">Oleaginous fungus</name>
    <name type="synonym">Mortierella renispora</name>
    <dbReference type="NCBI Taxonomy" id="64518"/>
    <lineage>
        <taxon>Eukaryota</taxon>
        <taxon>Fungi</taxon>
        <taxon>Fungi incertae sedis</taxon>
        <taxon>Mucoromycota</taxon>
        <taxon>Mortierellomycotina</taxon>
        <taxon>Mortierellomycetes</taxon>
        <taxon>Mortierellales</taxon>
        <taxon>Mortierellaceae</taxon>
        <taxon>Mortierella</taxon>
    </lineage>
</organism>
<feature type="region of interest" description="Disordered" evidence="2">
    <location>
        <begin position="759"/>
        <end position="806"/>
    </location>
</feature>
<gene>
    <name evidence="3" type="ORF">KVV02_000824</name>
</gene>
<evidence type="ECO:0000313" key="4">
    <source>
        <dbReference type="Proteomes" id="UP000717515"/>
    </source>
</evidence>
<feature type="coiled-coil region" evidence="1">
    <location>
        <begin position="202"/>
        <end position="232"/>
    </location>
</feature>
<feature type="compositionally biased region" description="Polar residues" evidence="2">
    <location>
        <begin position="774"/>
        <end position="786"/>
    </location>
</feature>